<organism evidence="8 9">
    <name type="scientific">Methylomagnum ishizawai</name>
    <dbReference type="NCBI Taxonomy" id="1760988"/>
    <lineage>
        <taxon>Bacteria</taxon>
        <taxon>Pseudomonadati</taxon>
        <taxon>Pseudomonadota</taxon>
        <taxon>Gammaproteobacteria</taxon>
        <taxon>Methylococcales</taxon>
        <taxon>Methylococcaceae</taxon>
        <taxon>Methylomagnum</taxon>
    </lineage>
</organism>
<dbReference type="PANTHER" id="PTHR30332">
    <property type="entry name" value="PROBABLE GENERAL SECRETION PATHWAY PROTEIN D"/>
    <property type="match status" value="1"/>
</dbReference>
<keyword evidence="3" id="KW-0472">Membrane</keyword>
<evidence type="ECO:0000259" key="6">
    <source>
        <dbReference type="Pfam" id="PF00263"/>
    </source>
</evidence>
<dbReference type="Proteomes" id="UP000192923">
    <property type="component" value="Unassembled WGS sequence"/>
</dbReference>
<name>A0A1Y6D2N4_9GAMM</name>
<accession>A0A1Y6D2N4</accession>
<feature type="domain" description="Type II/III secretion system secretin-like" evidence="6">
    <location>
        <begin position="138"/>
        <end position="239"/>
    </location>
</feature>
<dbReference type="InterPro" id="IPR004846">
    <property type="entry name" value="T2SS/T3SS_dom"/>
</dbReference>
<dbReference type="InterPro" id="IPR005644">
    <property type="entry name" value="NolW-like"/>
</dbReference>
<comment type="similarity">
    <text evidence="4">Belongs to the bacterial secretin family.</text>
</comment>
<sequence length="269" mass="28937">MRRPEPLVIYLLLCLAGQPAAWGYGNEVVTTIEVYHRPAEELAELIRPLLGPFETVVPARNQLILKASPERVGEIRSLLDQIDRSPHRLLITVIQGSNLTKDALDTGLGLQARTGPDGTGIGLGGHSYSLENRDAAGATQQVQTLDGAAASIQAGSQMPVPTQSIYGYGGIDYRPVTTGFSVTPKLMGGQVLIDISPWSDRPSRDQGGIIATQGLHTQVKAALGEWIELGGQTETTTLESHGYTGHTYSTRSQDNRTFLKIEDLDAGRP</sequence>
<evidence type="ECO:0000259" key="7">
    <source>
        <dbReference type="Pfam" id="PF03958"/>
    </source>
</evidence>
<evidence type="ECO:0000313" key="9">
    <source>
        <dbReference type="Proteomes" id="UP000192923"/>
    </source>
</evidence>
<keyword evidence="5" id="KW-0813">Transport</keyword>
<dbReference type="RefSeq" id="WP_085211447.1">
    <property type="nucleotide sequence ID" value="NZ_FXAM01000001.1"/>
</dbReference>
<reference evidence="8 9" key="1">
    <citation type="submission" date="2016-12" db="EMBL/GenBank/DDBJ databases">
        <authorList>
            <person name="Song W.-J."/>
            <person name="Kurnit D.M."/>
        </authorList>
    </citation>
    <scope>NUCLEOTIDE SEQUENCE [LARGE SCALE GENOMIC DNA]</scope>
    <source>
        <strain evidence="8 9">175</strain>
    </source>
</reference>
<protein>
    <submittedName>
        <fullName evidence="8">Type II/III secretion system short domain-containing protein</fullName>
    </submittedName>
</protein>
<dbReference type="OrthoDB" id="5608150at2"/>
<keyword evidence="2" id="KW-0732">Signal</keyword>
<dbReference type="InterPro" id="IPR038591">
    <property type="entry name" value="NolW-like_sf"/>
</dbReference>
<dbReference type="EMBL" id="FXAM01000001">
    <property type="protein sequence ID" value="SMF94245.1"/>
    <property type="molecule type" value="Genomic_DNA"/>
</dbReference>
<dbReference type="STRING" id="1760988.SAMN02949497_1554"/>
<feature type="domain" description="NolW-like" evidence="7">
    <location>
        <begin position="30"/>
        <end position="86"/>
    </location>
</feature>
<evidence type="ECO:0000256" key="2">
    <source>
        <dbReference type="ARBA" id="ARBA00022729"/>
    </source>
</evidence>
<proteinExistence type="inferred from homology"/>
<dbReference type="GO" id="GO:0015627">
    <property type="term" value="C:type II protein secretion system complex"/>
    <property type="evidence" value="ECO:0007669"/>
    <property type="project" value="TreeGrafter"/>
</dbReference>
<dbReference type="PANTHER" id="PTHR30332:SF24">
    <property type="entry name" value="SECRETIN GSPD-RELATED"/>
    <property type="match status" value="1"/>
</dbReference>
<dbReference type="InterPro" id="IPR050810">
    <property type="entry name" value="Bact_Secretion_Sys_Channel"/>
</dbReference>
<dbReference type="Gene3D" id="3.30.1370.120">
    <property type="match status" value="1"/>
</dbReference>
<dbReference type="GO" id="GO:0009279">
    <property type="term" value="C:cell outer membrane"/>
    <property type="evidence" value="ECO:0007669"/>
    <property type="project" value="UniProtKB-SubCell"/>
</dbReference>
<dbReference type="Pfam" id="PF03958">
    <property type="entry name" value="Secretin_N"/>
    <property type="match status" value="1"/>
</dbReference>
<dbReference type="Pfam" id="PF00263">
    <property type="entry name" value="Secretin"/>
    <property type="match status" value="1"/>
</dbReference>
<comment type="subcellular location">
    <subcellularLocation>
        <location evidence="5">Cell outer membrane</location>
    </subcellularLocation>
    <subcellularLocation>
        <location evidence="1">Membrane</location>
    </subcellularLocation>
</comment>
<dbReference type="GO" id="GO:0009306">
    <property type="term" value="P:protein secretion"/>
    <property type="evidence" value="ECO:0007669"/>
    <property type="project" value="InterPro"/>
</dbReference>
<keyword evidence="9" id="KW-1185">Reference proteome</keyword>
<evidence type="ECO:0000256" key="1">
    <source>
        <dbReference type="ARBA" id="ARBA00004370"/>
    </source>
</evidence>
<evidence type="ECO:0000256" key="5">
    <source>
        <dbReference type="RuleBase" id="RU004004"/>
    </source>
</evidence>
<dbReference type="AlphaFoldDB" id="A0A1Y6D2N4"/>
<evidence type="ECO:0000313" key="8">
    <source>
        <dbReference type="EMBL" id="SMF94245.1"/>
    </source>
</evidence>
<gene>
    <name evidence="8" type="ORF">SAMN02949497_1554</name>
</gene>
<evidence type="ECO:0000256" key="3">
    <source>
        <dbReference type="ARBA" id="ARBA00023136"/>
    </source>
</evidence>
<evidence type="ECO:0000256" key="4">
    <source>
        <dbReference type="RuleBase" id="RU004003"/>
    </source>
</evidence>